<comment type="caution">
    <text evidence="3">The sequence shown here is derived from an EMBL/GenBank/DDBJ whole genome shotgun (WGS) entry which is preliminary data.</text>
</comment>
<name>A0A8H5BD01_9AGAR</name>
<dbReference type="SUPFAM" id="SSF48208">
    <property type="entry name" value="Six-hairpin glycosidases"/>
    <property type="match status" value="1"/>
</dbReference>
<evidence type="ECO:0000313" key="3">
    <source>
        <dbReference type="EMBL" id="KAF5320611.1"/>
    </source>
</evidence>
<protein>
    <recommendedName>
        <fullName evidence="5">Six-hairpin glycosidase</fullName>
    </recommendedName>
</protein>
<keyword evidence="2" id="KW-0732">Signal</keyword>
<keyword evidence="4" id="KW-1185">Reference proteome</keyword>
<dbReference type="Proteomes" id="UP000541558">
    <property type="component" value="Unassembled WGS sequence"/>
</dbReference>
<feature type="signal peptide" evidence="2">
    <location>
        <begin position="1"/>
        <end position="22"/>
    </location>
</feature>
<reference evidence="3 4" key="1">
    <citation type="journal article" date="2020" name="ISME J.">
        <title>Uncovering the hidden diversity of litter-decomposition mechanisms in mushroom-forming fungi.</title>
        <authorList>
            <person name="Floudas D."/>
            <person name="Bentzer J."/>
            <person name="Ahren D."/>
            <person name="Johansson T."/>
            <person name="Persson P."/>
            <person name="Tunlid A."/>
        </authorList>
    </citation>
    <scope>NUCLEOTIDE SEQUENCE [LARGE SCALE GENOMIC DNA]</scope>
    <source>
        <strain evidence="3 4">CBS 175.51</strain>
    </source>
</reference>
<dbReference type="OrthoDB" id="4138492at2759"/>
<dbReference type="GO" id="GO:0016787">
    <property type="term" value="F:hydrolase activity"/>
    <property type="evidence" value="ECO:0007669"/>
    <property type="project" value="UniProtKB-KW"/>
</dbReference>
<dbReference type="Pfam" id="PF07470">
    <property type="entry name" value="Glyco_hydro_88"/>
    <property type="match status" value="1"/>
</dbReference>
<dbReference type="AlphaFoldDB" id="A0A8H5BD01"/>
<dbReference type="PANTHER" id="PTHR41814:SF1">
    <property type="entry name" value="CELLULASE"/>
    <property type="match status" value="1"/>
</dbReference>
<feature type="chain" id="PRO_5034711971" description="Six-hairpin glycosidase" evidence="2">
    <location>
        <begin position="23"/>
        <end position="431"/>
    </location>
</feature>
<dbReference type="EMBL" id="JAACJK010000168">
    <property type="protein sequence ID" value="KAF5320611.1"/>
    <property type="molecule type" value="Genomic_DNA"/>
</dbReference>
<proteinExistence type="predicted"/>
<organism evidence="3 4">
    <name type="scientific">Ephemerocybe angulata</name>
    <dbReference type="NCBI Taxonomy" id="980116"/>
    <lineage>
        <taxon>Eukaryota</taxon>
        <taxon>Fungi</taxon>
        <taxon>Dikarya</taxon>
        <taxon>Basidiomycota</taxon>
        <taxon>Agaricomycotina</taxon>
        <taxon>Agaricomycetes</taxon>
        <taxon>Agaricomycetidae</taxon>
        <taxon>Agaricales</taxon>
        <taxon>Agaricineae</taxon>
        <taxon>Psathyrellaceae</taxon>
        <taxon>Ephemerocybe</taxon>
    </lineage>
</organism>
<dbReference type="GO" id="GO:0005975">
    <property type="term" value="P:carbohydrate metabolic process"/>
    <property type="evidence" value="ECO:0007669"/>
    <property type="project" value="InterPro"/>
</dbReference>
<dbReference type="InterPro" id="IPR010905">
    <property type="entry name" value="Glyco_hydro_88"/>
</dbReference>
<dbReference type="InterPro" id="IPR012341">
    <property type="entry name" value="6hp_glycosidase-like_sf"/>
</dbReference>
<gene>
    <name evidence="3" type="ORF">D9611_013759</name>
</gene>
<dbReference type="InterPro" id="IPR008928">
    <property type="entry name" value="6-hairpin_glycosidase_sf"/>
</dbReference>
<evidence type="ECO:0000256" key="1">
    <source>
        <dbReference type="ARBA" id="ARBA00022801"/>
    </source>
</evidence>
<dbReference type="Gene3D" id="1.50.10.10">
    <property type="match status" value="1"/>
</dbReference>
<evidence type="ECO:0008006" key="5">
    <source>
        <dbReference type="Google" id="ProtNLM"/>
    </source>
</evidence>
<dbReference type="PANTHER" id="PTHR41814">
    <property type="entry name" value="EXPRESSED PROTEIN"/>
    <property type="match status" value="1"/>
</dbReference>
<sequence>MGSFTRLTGIALLALLARPVVAQELAEEQVNLVSSRLAESARRSWEIGTRAQAILEHNATRYSVFANNDLPPPSNIPGDQQGPLEPLWNIARGVLSGGAGGSTAQPLVSDSAVSDPASIGVAVLLANYTNLDKKDDQYEHAARNQYDYLMSNAVPKNGEGAISHKTEQIQLWSDAVYMVPPFLAYYGVITNDRTPLDQAYEQIKQYRAQLYDSNAGAWKHIVGGNSGTDDSFWATGNAWAAAGMLRVYATIDKSKFSGKMKSQKKDLKNWVQEIHKGVYERYFDGENLLRNHLNDPNTFYDAASSALLASTVYRASTVMGQHKYVPYAERTRLTLFTPNTGPWTNTNWTRFGDYQYFTTDGWLRPVVDPMNTGNQGQNSPEAQAFVVLLHSAWRDWRWAGEKGKNAAGRTAASYSTVLASAFSIAVGSLLL</sequence>
<keyword evidence="1" id="KW-0378">Hydrolase</keyword>
<accession>A0A8H5BD01</accession>
<evidence type="ECO:0000313" key="4">
    <source>
        <dbReference type="Proteomes" id="UP000541558"/>
    </source>
</evidence>
<evidence type="ECO:0000256" key="2">
    <source>
        <dbReference type="SAM" id="SignalP"/>
    </source>
</evidence>